<comment type="catalytic activity">
    <reaction evidence="3">
        <text>pretRNA = a 3'-half-tRNA molecule with a 5'-OH end + a 5'-half-tRNA molecule with a 2',3'-cyclic phosphate end + an intron with a 2',3'-cyclic phosphate and a 5'-hydroxyl terminus.</text>
        <dbReference type="EC" id="4.6.1.16"/>
    </reaction>
</comment>
<dbReference type="Proteomes" id="UP000035642">
    <property type="component" value="Unassembled WGS sequence"/>
</dbReference>
<dbReference type="SUPFAM" id="SSF53032">
    <property type="entry name" value="tRNA-intron endonuclease catalytic domain-like"/>
    <property type="match status" value="1"/>
</dbReference>
<dbReference type="STRING" id="6313.A0A0K0D2J2"/>
<proteinExistence type="inferred from homology"/>
<protein>
    <recommendedName>
        <fullName evidence="2">tRNA-intron lyase</fullName>
        <ecNumber evidence="2">4.6.1.16</ecNumber>
    </recommendedName>
</protein>
<dbReference type="GO" id="GO:0000213">
    <property type="term" value="F:tRNA-intron lyase activity"/>
    <property type="evidence" value="ECO:0007669"/>
    <property type="project" value="UniProtKB-EC"/>
</dbReference>
<dbReference type="Pfam" id="PF01974">
    <property type="entry name" value="tRNA_int_endo"/>
    <property type="match status" value="1"/>
</dbReference>
<reference evidence="5" key="1">
    <citation type="submission" date="2012-09" db="EMBL/GenBank/DDBJ databases">
        <authorList>
            <person name="Martin A.A."/>
        </authorList>
    </citation>
    <scope>NUCLEOTIDE SEQUENCE</scope>
</reference>
<dbReference type="PANTHER" id="PTHR21227">
    <property type="entry name" value="TRNA-SPLICING ENDONUCLEASE SUBUNIT SEN2"/>
    <property type="match status" value="1"/>
</dbReference>
<dbReference type="PANTHER" id="PTHR21227:SF0">
    <property type="entry name" value="TRNA-SPLICING ENDONUCLEASE SUBUNIT SEN2"/>
    <property type="match status" value="1"/>
</dbReference>
<name>A0A0K0D2J2_ANGCA</name>
<evidence type="ECO:0000256" key="2">
    <source>
        <dbReference type="ARBA" id="ARBA00012573"/>
    </source>
</evidence>
<keyword evidence="5" id="KW-1185">Reference proteome</keyword>
<evidence type="ECO:0000313" key="6">
    <source>
        <dbReference type="WBParaSite" id="ACAC_0000428701-mRNA-1"/>
    </source>
</evidence>
<accession>A0A0K0D2J2</accession>
<evidence type="ECO:0000256" key="1">
    <source>
        <dbReference type="ARBA" id="ARBA00008078"/>
    </source>
</evidence>
<dbReference type="GO" id="GO:0000379">
    <property type="term" value="P:tRNA-type intron splice site recognition and cleavage"/>
    <property type="evidence" value="ECO:0007669"/>
    <property type="project" value="TreeGrafter"/>
</dbReference>
<dbReference type="GO" id="GO:0003676">
    <property type="term" value="F:nucleic acid binding"/>
    <property type="evidence" value="ECO:0007669"/>
    <property type="project" value="InterPro"/>
</dbReference>
<evidence type="ECO:0000259" key="4">
    <source>
        <dbReference type="Pfam" id="PF01974"/>
    </source>
</evidence>
<dbReference type="InterPro" id="IPR011856">
    <property type="entry name" value="tRNA_endonuc-like_dom_sf"/>
</dbReference>
<dbReference type="WBParaSite" id="ACAC_0000428701-mRNA-1">
    <property type="protein sequence ID" value="ACAC_0000428701-mRNA-1"/>
    <property type="gene ID" value="ACAC_0000428701"/>
</dbReference>
<reference evidence="6" key="2">
    <citation type="submission" date="2017-02" db="UniProtKB">
        <authorList>
            <consortium name="WormBaseParasite"/>
        </authorList>
    </citation>
    <scope>IDENTIFICATION</scope>
</reference>
<dbReference type="GO" id="GO:0005737">
    <property type="term" value="C:cytoplasm"/>
    <property type="evidence" value="ECO:0007669"/>
    <property type="project" value="TreeGrafter"/>
</dbReference>
<dbReference type="GO" id="GO:0000214">
    <property type="term" value="C:tRNA-intron endonuclease complex"/>
    <property type="evidence" value="ECO:0007669"/>
    <property type="project" value="TreeGrafter"/>
</dbReference>
<dbReference type="InterPro" id="IPR036167">
    <property type="entry name" value="tRNA_intron_Endo_cat-like_sf"/>
</dbReference>
<dbReference type="InterPro" id="IPR006677">
    <property type="entry name" value="tRNA_intron_Endonuc_cat-like"/>
</dbReference>
<comment type="similarity">
    <text evidence="1">Belongs to the tRNA-intron endonuclease family.</text>
</comment>
<evidence type="ECO:0000256" key="3">
    <source>
        <dbReference type="ARBA" id="ARBA00034031"/>
    </source>
</evidence>
<dbReference type="Gene3D" id="3.40.1350.10">
    <property type="match status" value="1"/>
</dbReference>
<feature type="domain" description="tRNA intron endonuclease catalytic" evidence="4">
    <location>
        <begin position="77"/>
        <end position="145"/>
    </location>
</feature>
<dbReference type="EC" id="4.6.1.16" evidence="2"/>
<dbReference type="InterPro" id="IPR006676">
    <property type="entry name" value="tRNA_splic"/>
</dbReference>
<sequence>MEWSEIPSNYDFSIYPDIYEVNLEKLPVYDRLRLSPEETVYLSIDVNILEVFEKQKILTQSLRNLLLFAYTMTQKQFLRRYVVYRYLRRSGWCVRCGLPYGCDYYCCYFDNSSLFFISGVKIESHMEPCMFIGLNRVLTNMKKTLPGDESIRTMRRQTVGRDVLNMNQKSYSETVCGERFFSIFVCSLGRLLLVTQISPCRYTKCELFNVLRVSVFLGT</sequence>
<evidence type="ECO:0000313" key="5">
    <source>
        <dbReference type="Proteomes" id="UP000035642"/>
    </source>
</evidence>
<organism evidence="5 6">
    <name type="scientific">Angiostrongylus cantonensis</name>
    <name type="common">Rat lungworm</name>
    <dbReference type="NCBI Taxonomy" id="6313"/>
    <lineage>
        <taxon>Eukaryota</taxon>
        <taxon>Metazoa</taxon>
        <taxon>Ecdysozoa</taxon>
        <taxon>Nematoda</taxon>
        <taxon>Chromadorea</taxon>
        <taxon>Rhabditida</taxon>
        <taxon>Rhabditina</taxon>
        <taxon>Rhabditomorpha</taxon>
        <taxon>Strongyloidea</taxon>
        <taxon>Metastrongylidae</taxon>
        <taxon>Angiostrongylus</taxon>
    </lineage>
</organism>
<dbReference type="AlphaFoldDB" id="A0A0K0D2J2"/>